<proteinExistence type="predicted"/>
<dbReference type="WBParaSite" id="TTAC_0000575901-mRNA-1">
    <property type="protein sequence ID" value="TTAC_0000575901-mRNA-1"/>
    <property type="gene ID" value="TTAC_0000575901"/>
</dbReference>
<protein>
    <submittedName>
        <fullName evidence="4">Si:ch73-389k6.1</fullName>
    </submittedName>
</protein>
<dbReference type="STRING" id="6205.A0A0R3WYB9"/>
<feature type="region of interest" description="Disordered" evidence="1">
    <location>
        <begin position="1"/>
        <end position="26"/>
    </location>
</feature>
<name>A0A0R3WYB9_HYDTA</name>
<keyword evidence="3" id="KW-1185">Reference proteome</keyword>
<evidence type="ECO:0000313" key="3">
    <source>
        <dbReference type="Proteomes" id="UP000274429"/>
    </source>
</evidence>
<organism evidence="4">
    <name type="scientific">Hydatigena taeniaeformis</name>
    <name type="common">Feline tapeworm</name>
    <name type="synonym">Taenia taeniaeformis</name>
    <dbReference type="NCBI Taxonomy" id="6205"/>
    <lineage>
        <taxon>Eukaryota</taxon>
        <taxon>Metazoa</taxon>
        <taxon>Spiralia</taxon>
        <taxon>Lophotrochozoa</taxon>
        <taxon>Platyhelminthes</taxon>
        <taxon>Cestoda</taxon>
        <taxon>Eucestoda</taxon>
        <taxon>Cyclophyllidea</taxon>
        <taxon>Taeniidae</taxon>
        <taxon>Hydatigera</taxon>
    </lineage>
</organism>
<reference evidence="4" key="1">
    <citation type="submission" date="2017-02" db="UniProtKB">
        <authorList>
            <consortium name="WormBaseParasite"/>
        </authorList>
    </citation>
    <scope>IDENTIFICATION</scope>
</reference>
<dbReference type="OrthoDB" id="2020426at2759"/>
<dbReference type="Proteomes" id="UP000274429">
    <property type="component" value="Unassembled WGS sequence"/>
</dbReference>
<gene>
    <name evidence="2" type="ORF">TTAC_LOCUS5745</name>
</gene>
<evidence type="ECO:0000256" key="1">
    <source>
        <dbReference type="SAM" id="MobiDB-lite"/>
    </source>
</evidence>
<dbReference type="AlphaFoldDB" id="A0A0R3WYB9"/>
<feature type="compositionally biased region" description="Polar residues" evidence="1">
    <location>
        <begin position="1"/>
        <end position="21"/>
    </location>
</feature>
<evidence type="ECO:0000313" key="4">
    <source>
        <dbReference type="WBParaSite" id="TTAC_0000575901-mRNA-1"/>
    </source>
</evidence>
<evidence type="ECO:0000313" key="2">
    <source>
        <dbReference type="EMBL" id="VDM27582.1"/>
    </source>
</evidence>
<feature type="region of interest" description="Disordered" evidence="1">
    <location>
        <begin position="75"/>
        <end position="99"/>
    </location>
</feature>
<sequence>IREPASTQSDVSGAQSPNKSYSEVGGNSEPIFGLIEHCHLDKPKKTVTLSDLLIQAKGPDRSLLCRRILARGPDLSLHRGPNSSLANGPNPALLRKNRS</sequence>
<dbReference type="EMBL" id="UYWX01008846">
    <property type="protein sequence ID" value="VDM27582.1"/>
    <property type="molecule type" value="Genomic_DNA"/>
</dbReference>
<reference evidence="2 3" key="2">
    <citation type="submission" date="2018-11" db="EMBL/GenBank/DDBJ databases">
        <authorList>
            <consortium name="Pathogen Informatics"/>
        </authorList>
    </citation>
    <scope>NUCLEOTIDE SEQUENCE [LARGE SCALE GENOMIC DNA]</scope>
</reference>
<accession>A0A0R3WYB9</accession>